<keyword evidence="9" id="KW-1185">Reference proteome</keyword>
<dbReference type="SUPFAM" id="SSF56524">
    <property type="entry name" value="Oxidoreductase molybdopterin-binding domain"/>
    <property type="match status" value="1"/>
</dbReference>
<dbReference type="Pfam" id="PF00174">
    <property type="entry name" value="Oxidored_molyb"/>
    <property type="match status" value="1"/>
</dbReference>
<comment type="catalytic activity">
    <reaction evidence="5">
        <text>L-methionyl-[protein] + a quinone + H2O = L-methionyl-(S)-S-oxide-[protein] + a quinol</text>
        <dbReference type="Rhea" id="RHEA:51292"/>
        <dbReference type="Rhea" id="RHEA-COMP:12313"/>
        <dbReference type="Rhea" id="RHEA-COMP:12315"/>
        <dbReference type="ChEBI" id="CHEBI:15377"/>
        <dbReference type="ChEBI" id="CHEBI:16044"/>
        <dbReference type="ChEBI" id="CHEBI:24646"/>
        <dbReference type="ChEBI" id="CHEBI:44120"/>
        <dbReference type="ChEBI" id="CHEBI:132124"/>
    </reaction>
</comment>
<evidence type="ECO:0000256" key="6">
    <source>
        <dbReference type="SAM" id="MobiDB-lite"/>
    </source>
</evidence>
<keyword evidence="3 5" id="KW-0732">Signal</keyword>
<feature type="binding site" evidence="5">
    <location>
        <begin position="227"/>
        <end position="229"/>
    </location>
    <ligand>
        <name>Mo-molybdopterin</name>
        <dbReference type="ChEBI" id="CHEBI:71302"/>
    </ligand>
</feature>
<gene>
    <name evidence="5 8" type="primary">msrP</name>
    <name evidence="8" type="ORF">AADV58_04500</name>
</gene>
<evidence type="ECO:0000313" key="9">
    <source>
        <dbReference type="Proteomes" id="UP001479520"/>
    </source>
</evidence>
<keyword evidence="4 5" id="KW-0560">Oxidoreductase</keyword>
<feature type="domain" description="Oxidoreductase molybdopterin-binding" evidence="7">
    <location>
        <begin position="91"/>
        <end position="245"/>
    </location>
</feature>
<evidence type="ECO:0000256" key="3">
    <source>
        <dbReference type="ARBA" id="ARBA00022729"/>
    </source>
</evidence>
<evidence type="ECO:0000256" key="1">
    <source>
        <dbReference type="ARBA" id="ARBA00022505"/>
    </source>
</evidence>
<dbReference type="PANTHER" id="PTHR43032">
    <property type="entry name" value="PROTEIN-METHIONINE-SULFOXIDE REDUCTASE"/>
    <property type="match status" value="1"/>
</dbReference>
<dbReference type="EMBL" id="CP151406">
    <property type="protein sequence ID" value="WZJ22421.1"/>
    <property type="molecule type" value="Genomic_DNA"/>
</dbReference>
<feature type="binding site" evidence="5">
    <location>
        <position position="216"/>
    </location>
    <ligand>
        <name>Mo-molybdopterin</name>
        <dbReference type="ChEBI" id="CHEBI:71302"/>
    </ligand>
</feature>
<dbReference type="EC" id="1.8.5.-" evidence="5"/>
<feature type="binding site" evidence="5">
    <location>
        <position position="211"/>
    </location>
    <ligand>
        <name>Mo-molybdopterin</name>
        <dbReference type="ChEBI" id="CHEBI:71302"/>
    </ligand>
</feature>
<dbReference type="InterPro" id="IPR022867">
    <property type="entry name" value="MsrP"/>
</dbReference>
<reference evidence="8 9" key="1">
    <citation type="submission" date="2024-04" db="EMBL/GenBank/DDBJ databases">
        <title>Dissimilatory iodate-reducing microorganisms contribute to the enrichment of iodine in groundwater.</title>
        <authorList>
            <person name="Jiang Z."/>
        </authorList>
    </citation>
    <scope>NUCLEOTIDE SEQUENCE [LARGE SCALE GENOMIC DNA]</scope>
    <source>
        <strain evidence="8 9">NCP973</strain>
    </source>
</reference>
<proteinExistence type="inferred from homology"/>
<comment type="subunit">
    <text evidence="5">Heterodimer of a catalytic subunit (MsrP) and a heme-binding subunit (MsrQ).</text>
</comment>
<keyword evidence="1 5" id="KW-0500">Molybdenum</keyword>
<sequence length="307" mass="35242" precursor="true">MFRFPTPPASEITPKTQWSRRRLLLAAGALTLPSFTRASPNDTAQPLPYRRNPAWDPDDKPTPFDAVSSYNNFYEFGPDKDSPKANAQSLRISPWTVTVDGEIARPQTFDIDEIIRWGLEERIYRLRCVEGWSAVIPWLGLPMSELIRRVQPTSKAKYAVFTSLADPAQMPRVRLPVLDWPYTEALRIDEAANPLTLLAVGMYGNRLPRQNGAPIRLVVPWKYGFKSAKSIVRIHFAEQAPRTTWNKAAPHEYGFYANVNPDVAHRRWSQESERRLGEFRKRPTLPYNGYAEQVAHLYAGMDLRRNY</sequence>
<feature type="binding site" evidence="5">
    <location>
        <position position="128"/>
    </location>
    <ligand>
        <name>Mo-molybdopterin</name>
        <dbReference type="ChEBI" id="CHEBI:71302"/>
    </ligand>
    <ligandPart>
        <name>Mo</name>
        <dbReference type="ChEBI" id="CHEBI:28685"/>
    </ligandPart>
</feature>
<feature type="region of interest" description="Disordered" evidence="6">
    <location>
        <begin position="35"/>
        <end position="56"/>
    </location>
</feature>
<evidence type="ECO:0000259" key="7">
    <source>
        <dbReference type="Pfam" id="PF00174"/>
    </source>
</evidence>
<evidence type="ECO:0000313" key="8">
    <source>
        <dbReference type="EMBL" id="WZJ22421.1"/>
    </source>
</evidence>
<accession>A0ABZ2XII4</accession>
<keyword evidence="2 5" id="KW-0479">Metal-binding</keyword>
<feature type="signal peptide" evidence="5">
    <location>
        <begin position="1"/>
        <end position="38"/>
    </location>
</feature>
<name>A0ABZ2XII4_9RHOO</name>
<dbReference type="NCBIfam" id="NF003767">
    <property type="entry name" value="PRK05363.1"/>
    <property type="match status" value="1"/>
</dbReference>
<comment type="catalytic activity">
    <reaction evidence="5">
        <text>L-methionyl-[protein] + a quinone + H2O = L-methionyl-(R)-S-oxide-[protein] + a quinol</text>
        <dbReference type="Rhea" id="RHEA:51296"/>
        <dbReference type="Rhea" id="RHEA-COMP:12313"/>
        <dbReference type="Rhea" id="RHEA-COMP:12314"/>
        <dbReference type="ChEBI" id="CHEBI:15377"/>
        <dbReference type="ChEBI" id="CHEBI:16044"/>
        <dbReference type="ChEBI" id="CHEBI:24646"/>
        <dbReference type="ChEBI" id="CHEBI:45764"/>
        <dbReference type="ChEBI" id="CHEBI:132124"/>
    </reaction>
</comment>
<evidence type="ECO:0000256" key="2">
    <source>
        <dbReference type="ARBA" id="ARBA00022723"/>
    </source>
</evidence>
<dbReference type="RefSeq" id="WP_341744181.1">
    <property type="nucleotide sequence ID" value="NZ_CP151406.1"/>
</dbReference>
<protein>
    <recommendedName>
        <fullName evidence="5">Protein-methionine-sulfoxide reductase catalytic subunit MsrP</fullName>
        <ecNumber evidence="5">1.8.5.-</ecNumber>
    </recommendedName>
</protein>
<feature type="chain" id="PRO_5044924090" description="Protein-methionine-sulfoxide reductase catalytic subunit MsrP" evidence="5">
    <location>
        <begin position="39"/>
        <end position="307"/>
    </location>
</feature>
<comment type="function">
    <text evidence="5">Part of the MsrPQ system that repairs oxidized periplasmic proteins containing methionine sulfoxide residues (Met-O), using respiratory chain electrons. Thus protects these proteins from oxidative-stress damage caused by reactive species of oxygen and chlorine generated by the host defense mechanisms. MsrPQ is essential for the maintenance of envelope integrity under bleach stress, rescuing a wide series of structurally unrelated periplasmic proteins from methionine oxidation. The catalytic subunit MsrP is non-stereospecific, being able to reduce both (R-) and (S-) diastereoisomers of methionine sulfoxide.</text>
</comment>
<dbReference type="HAMAP" id="MF_01206">
    <property type="entry name" value="MsrP"/>
    <property type="match status" value="1"/>
</dbReference>
<dbReference type="Proteomes" id="UP001479520">
    <property type="component" value="Chromosome"/>
</dbReference>
<organism evidence="8 9">
    <name type="scientific">Azonexus hydrophilus</name>
    <dbReference type="NCBI Taxonomy" id="418702"/>
    <lineage>
        <taxon>Bacteria</taxon>
        <taxon>Pseudomonadati</taxon>
        <taxon>Pseudomonadota</taxon>
        <taxon>Betaproteobacteria</taxon>
        <taxon>Rhodocyclales</taxon>
        <taxon>Azonexaceae</taxon>
        <taxon>Azonexus</taxon>
    </lineage>
</organism>
<comment type="similarity">
    <text evidence="5">Belongs to the MsrP family.</text>
</comment>
<dbReference type="InterPro" id="IPR000572">
    <property type="entry name" value="OxRdtase_Mopterin-bd_dom"/>
</dbReference>
<evidence type="ECO:0000256" key="4">
    <source>
        <dbReference type="ARBA" id="ARBA00023002"/>
    </source>
</evidence>
<dbReference type="Gene3D" id="3.90.420.10">
    <property type="entry name" value="Oxidoreductase, molybdopterin-binding domain"/>
    <property type="match status" value="1"/>
</dbReference>
<evidence type="ECO:0000256" key="5">
    <source>
        <dbReference type="HAMAP-Rule" id="MF_01206"/>
    </source>
</evidence>
<dbReference type="GO" id="GO:0016491">
    <property type="term" value="F:oxidoreductase activity"/>
    <property type="evidence" value="ECO:0007669"/>
    <property type="project" value="UniProtKB-KW"/>
</dbReference>
<dbReference type="InterPro" id="IPR036374">
    <property type="entry name" value="OxRdtase_Mopterin-bd_sf"/>
</dbReference>
<feature type="compositionally biased region" description="Polar residues" evidence="6">
    <location>
        <begin position="35"/>
        <end position="44"/>
    </location>
</feature>
<dbReference type="PANTHER" id="PTHR43032:SF3">
    <property type="entry name" value="PROTEIN-METHIONINE-SULFOXIDE REDUCTASE CATALYTIC SUBUNIT MSRP"/>
    <property type="match status" value="1"/>
</dbReference>
<feature type="binding site" evidence="5">
    <location>
        <position position="163"/>
    </location>
    <ligand>
        <name>Mo-molybdopterin</name>
        <dbReference type="ChEBI" id="CHEBI:71302"/>
    </ligand>
</feature>
<comment type="cofactor">
    <cofactor evidence="5">
        <name>Mo-molybdopterin</name>
        <dbReference type="ChEBI" id="CHEBI:71302"/>
    </cofactor>
    <text evidence="5">Binds 1 Mo-molybdopterin (Mo-MPT) cofactor per subunit.</text>
</comment>
<feature type="binding site" evidence="5">
    <location>
        <position position="71"/>
    </location>
    <ligand>
        <name>Mo-molybdopterin</name>
        <dbReference type="ChEBI" id="CHEBI:71302"/>
    </ligand>
</feature>
<feature type="binding site" evidence="5">
    <location>
        <begin position="74"/>
        <end position="75"/>
    </location>
    <ligand>
        <name>Mo-molybdopterin</name>
        <dbReference type="ChEBI" id="CHEBI:71302"/>
    </ligand>
</feature>